<dbReference type="PANTHER" id="PTHR30346:SF28">
    <property type="entry name" value="HTH-TYPE TRANSCRIPTIONAL REGULATOR CYNR"/>
    <property type="match status" value="1"/>
</dbReference>
<dbReference type="SUPFAM" id="SSF53850">
    <property type="entry name" value="Periplasmic binding protein-like II"/>
    <property type="match status" value="1"/>
</dbReference>
<dbReference type="Pfam" id="PF00126">
    <property type="entry name" value="HTH_1"/>
    <property type="match status" value="1"/>
</dbReference>
<organism evidence="6 7">
    <name type="scientific">Ventrimonas faecis</name>
    <dbReference type="NCBI Taxonomy" id="3133170"/>
    <lineage>
        <taxon>Bacteria</taxon>
        <taxon>Bacillati</taxon>
        <taxon>Bacillota</taxon>
        <taxon>Clostridia</taxon>
        <taxon>Lachnospirales</taxon>
        <taxon>Lachnospiraceae</taxon>
        <taxon>Ventrimonas</taxon>
    </lineage>
</organism>
<reference evidence="6 7" key="1">
    <citation type="submission" date="2024-03" db="EMBL/GenBank/DDBJ databases">
        <title>Human intestinal bacterial collection.</title>
        <authorList>
            <person name="Pauvert C."/>
            <person name="Hitch T.C.A."/>
            <person name="Clavel T."/>
        </authorList>
    </citation>
    <scope>NUCLEOTIDE SEQUENCE [LARGE SCALE GENOMIC DNA]</scope>
    <source>
        <strain evidence="6 7">CLA-AP-H27</strain>
    </source>
</reference>
<dbReference type="SUPFAM" id="SSF46785">
    <property type="entry name" value="Winged helix' DNA-binding domain"/>
    <property type="match status" value="1"/>
</dbReference>
<protein>
    <submittedName>
        <fullName evidence="6">LysR family transcriptional regulator</fullName>
    </submittedName>
</protein>
<sequence length="313" mass="34915">MDVKYLNYILAIANRHNMTKAAEDLFVSQSSLSQYLSRLEQELGTPLFIRSKGELSLTPAGVLYVEAAQKVVKIQKDLYQNIAALSQKGRIRVGVTSNWGLRMLTEIIPLFREQYPGIIIEITETSLPAFKKALTEGTLDVGLASDVSTVPYGSLVQVLREEEVFLAISMFHPYALTHPSGTPITAEEVKANFTGDNLLLSKKGASLRMIGDQFFDACGFEPVAVCETNNISATRSMVAQNAGVAFISESCSVNRNHIAYYPLSPAMKRLNLVVRQKDWVLNEPEQAFMDQILNYFKQNTEHPYLAEKYSISF</sequence>
<dbReference type="EMBL" id="JBBMFJ010000013">
    <property type="protein sequence ID" value="MEQ2563039.1"/>
    <property type="molecule type" value="Genomic_DNA"/>
</dbReference>
<dbReference type="Gene3D" id="1.10.10.10">
    <property type="entry name" value="Winged helix-like DNA-binding domain superfamily/Winged helix DNA-binding domain"/>
    <property type="match status" value="1"/>
</dbReference>
<keyword evidence="3" id="KW-0238">DNA-binding</keyword>
<comment type="caution">
    <text evidence="6">The sequence shown here is derived from an EMBL/GenBank/DDBJ whole genome shotgun (WGS) entry which is preliminary data.</text>
</comment>
<keyword evidence="7" id="KW-1185">Reference proteome</keyword>
<dbReference type="InterPro" id="IPR000847">
    <property type="entry name" value="LysR_HTH_N"/>
</dbReference>
<comment type="similarity">
    <text evidence="1">Belongs to the LysR transcriptional regulatory family.</text>
</comment>
<evidence type="ECO:0000256" key="4">
    <source>
        <dbReference type="ARBA" id="ARBA00023163"/>
    </source>
</evidence>
<dbReference type="RefSeq" id="WP_349229251.1">
    <property type="nucleotide sequence ID" value="NZ_JBBMFJ010000013.1"/>
</dbReference>
<evidence type="ECO:0000256" key="2">
    <source>
        <dbReference type="ARBA" id="ARBA00023015"/>
    </source>
</evidence>
<dbReference type="CDD" id="cd05466">
    <property type="entry name" value="PBP2_LTTR_substrate"/>
    <property type="match status" value="1"/>
</dbReference>
<dbReference type="InterPro" id="IPR005119">
    <property type="entry name" value="LysR_subst-bd"/>
</dbReference>
<evidence type="ECO:0000313" key="6">
    <source>
        <dbReference type="EMBL" id="MEQ2563039.1"/>
    </source>
</evidence>
<keyword evidence="2" id="KW-0805">Transcription regulation</keyword>
<accession>A0ABV1HLP6</accession>
<dbReference type="PRINTS" id="PR00039">
    <property type="entry name" value="HTHLYSR"/>
</dbReference>
<dbReference type="Proteomes" id="UP001437460">
    <property type="component" value="Unassembled WGS sequence"/>
</dbReference>
<dbReference type="InterPro" id="IPR036388">
    <property type="entry name" value="WH-like_DNA-bd_sf"/>
</dbReference>
<evidence type="ECO:0000256" key="1">
    <source>
        <dbReference type="ARBA" id="ARBA00009437"/>
    </source>
</evidence>
<evidence type="ECO:0000256" key="3">
    <source>
        <dbReference type="ARBA" id="ARBA00023125"/>
    </source>
</evidence>
<dbReference type="InterPro" id="IPR036390">
    <property type="entry name" value="WH_DNA-bd_sf"/>
</dbReference>
<name>A0ABV1HLP6_9FIRM</name>
<evidence type="ECO:0000259" key="5">
    <source>
        <dbReference type="PROSITE" id="PS50931"/>
    </source>
</evidence>
<dbReference type="Pfam" id="PF03466">
    <property type="entry name" value="LysR_substrate"/>
    <property type="match status" value="1"/>
</dbReference>
<dbReference type="Gene3D" id="3.40.190.290">
    <property type="match status" value="1"/>
</dbReference>
<dbReference type="PROSITE" id="PS50931">
    <property type="entry name" value="HTH_LYSR"/>
    <property type="match status" value="1"/>
</dbReference>
<dbReference type="PANTHER" id="PTHR30346">
    <property type="entry name" value="TRANSCRIPTIONAL DUAL REGULATOR HCAR-RELATED"/>
    <property type="match status" value="1"/>
</dbReference>
<proteinExistence type="inferred from homology"/>
<feature type="domain" description="HTH lysR-type" evidence="5">
    <location>
        <begin position="1"/>
        <end position="58"/>
    </location>
</feature>
<gene>
    <name evidence="6" type="ORF">WMO41_07660</name>
</gene>
<keyword evidence="4" id="KW-0804">Transcription</keyword>
<evidence type="ECO:0000313" key="7">
    <source>
        <dbReference type="Proteomes" id="UP001437460"/>
    </source>
</evidence>